<reference evidence="2 3" key="1">
    <citation type="submission" date="2020-02" db="EMBL/GenBank/DDBJ databases">
        <authorList>
            <person name="Ferguson B K."/>
        </authorList>
    </citation>
    <scope>NUCLEOTIDE SEQUENCE [LARGE SCALE GENOMIC DNA]</scope>
</reference>
<keyword evidence="3" id="KW-1185">Reference proteome</keyword>
<sequence length="309" mass="35321">MADMVKMYRAIWIHPDDRPFQSIYWRASIFDPVQTYQLNTVTYGLTSSPYQALRTIRQLCIDEGDDFSDAAKILQRDVFVDDIVTGADTFEKADRLKHEIIALLKRGNFVLSKWASNDPRLISDLIDVSPSPVSMAPKDDHAIKILGLMWNPQLDCFQYKIQKPSPTLTKPDPGETEYLSPGHFLIGQTLLTPPSPSYEDLKLNTLDRWQFLKRTCESFWKRWRLEYLSTLQSRAKWTKSNPNIAVGTLVLLKDSNIPVLQWPTAIVEAVHPGKDGAVRVVTLRTFRATYKRPVASLVPLLPLNEKAYD</sequence>
<dbReference type="PANTHER" id="PTHR47331">
    <property type="entry name" value="PHD-TYPE DOMAIN-CONTAINING PROTEIN"/>
    <property type="match status" value="1"/>
</dbReference>
<dbReference type="Proteomes" id="UP000479000">
    <property type="component" value="Unassembled WGS sequence"/>
</dbReference>
<proteinExistence type="predicted"/>
<evidence type="ECO:0000313" key="3">
    <source>
        <dbReference type="Proteomes" id="UP000479000"/>
    </source>
</evidence>
<dbReference type="PANTHER" id="PTHR47331:SF6">
    <property type="entry name" value="DOUBLECORTIN DOMAIN-CONTAINING PROTEIN"/>
    <property type="match status" value="1"/>
</dbReference>
<accession>A0A6H5HUV4</accession>
<evidence type="ECO:0000259" key="1">
    <source>
        <dbReference type="Pfam" id="PF18701"/>
    </source>
</evidence>
<dbReference type="OrthoDB" id="6615888at2759"/>
<dbReference type="SUPFAM" id="SSF56672">
    <property type="entry name" value="DNA/RNA polymerases"/>
    <property type="match status" value="1"/>
</dbReference>
<protein>
    <recommendedName>
        <fullName evidence="1">DUF5641 domain-containing protein</fullName>
    </recommendedName>
</protein>
<dbReference type="GO" id="GO:0071897">
    <property type="term" value="P:DNA biosynthetic process"/>
    <property type="evidence" value="ECO:0007669"/>
    <property type="project" value="UniProtKB-ARBA"/>
</dbReference>
<feature type="domain" description="DUF5641" evidence="1">
    <location>
        <begin position="207"/>
        <end position="300"/>
    </location>
</feature>
<organism evidence="2 3">
    <name type="scientific">Nesidiocoris tenuis</name>
    <dbReference type="NCBI Taxonomy" id="355587"/>
    <lineage>
        <taxon>Eukaryota</taxon>
        <taxon>Metazoa</taxon>
        <taxon>Ecdysozoa</taxon>
        <taxon>Arthropoda</taxon>
        <taxon>Hexapoda</taxon>
        <taxon>Insecta</taxon>
        <taxon>Pterygota</taxon>
        <taxon>Neoptera</taxon>
        <taxon>Paraneoptera</taxon>
        <taxon>Hemiptera</taxon>
        <taxon>Heteroptera</taxon>
        <taxon>Panheteroptera</taxon>
        <taxon>Cimicomorpha</taxon>
        <taxon>Miridae</taxon>
        <taxon>Dicyphina</taxon>
        <taxon>Nesidiocoris</taxon>
    </lineage>
</organism>
<dbReference type="InterPro" id="IPR040676">
    <property type="entry name" value="DUF5641"/>
</dbReference>
<name>A0A6H5HUV4_9HEMI</name>
<dbReference type="EMBL" id="CADCXU010035892">
    <property type="protein sequence ID" value="CAB0020842.1"/>
    <property type="molecule type" value="Genomic_DNA"/>
</dbReference>
<dbReference type="AlphaFoldDB" id="A0A6H5HUV4"/>
<dbReference type="InterPro" id="IPR043502">
    <property type="entry name" value="DNA/RNA_pol_sf"/>
</dbReference>
<evidence type="ECO:0000313" key="2">
    <source>
        <dbReference type="EMBL" id="CAB0020842.1"/>
    </source>
</evidence>
<gene>
    <name evidence="2" type="ORF">NTEN_LOCUS24375</name>
</gene>
<dbReference type="Pfam" id="PF18701">
    <property type="entry name" value="DUF5641"/>
    <property type="match status" value="1"/>
</dbReference>